<proteinExistence type="predicted"/>
<keyword evidence="4 6" id="KW-0472">Membrane</keyword>
<dbReference type="Pfam" id="PF13515">
    <property type="entry name" value="FUSC_2"/>
    <property type="match status" value="1"/>
</dbReference>
<evidence type="ECO:0000313" key="8">
    <source>
        <dbReference type="EMBL" id="SDR50307.1"/>
    </source>
</evidence>
<evidence type="ECO:0000259" key="7">
    <source>
        <dbReference type="Pfam" id="PF13515"/>
    </source>
</evidence>
<feature type="transmembrane region" description="Helical" evidence="6">
    <location>
        <begin position="330"/>
        <end position="351"/>
    </location>
</feature>
<name>A0A1H1JLJ5_9BURK</name>
<dbReference type="Proteomes" id="UP000183487">
    <property type="component" value="Unassembled WGS sequence"/>
</dbReference>
<evidence type="ECO:0000256" key="2">
    <source>
        <dbReference type="ARBA" id="ARBA00022692"/>
    </source>
</evidence>
<feature type="transmembrane region" description="Helical" evidence="6">
    <location>
        <begin position="112"/>
        <end position="129"/>
    </location>
</feature>
<feature type="transmembrane region" description="Helical" evidence="6">
    <location>
        <begin position="175"/>
        <end position="202"/>
    </location>
</feature>
<gene>
    <name evidence="8" type="ORF">SAMN05443245_6633</name>
</gene>
<evidence type="ECO:0000256" key="3">
    <source>
        <dbReference type="ARBA" id="ARBA00022989"/>
    </source>
</evidence>
<keyword evidence="9" id="KW-1185">Reference proteome</keyword>
<dbReference type="AlphaFoldDB" id="A0A1H1JLJ5"/>
<comment type="subcellular location">
    <subcellularLocation>
        <location evidence="1">Membrane</location>
        <topology evidence="1">Multi-pass membrane protein</topology>
    </subcellularLocation>
</comment>
<dbReference type="EMBL" id="FNKP01000003">
    <property type="protein sequence ID" value="SDR50307.1"/>
    <property type="molecule type" value="Genomic_DNA"/>
</dbReference>
<evidence type="ECO:0000313" key="9">
    <source>
        <dbReference type="Proteomes" id="UP000183487"/>
    </source>
</evidence>
<dbReference type="InterPro" id="IPR049453">
    <property type="entry name" value="Memb_transporter_dom"/>
</dbReference>
<dbReference type="OrthoDB" id="8635841at2"/>
<keyword evidence="3 6" id="KW-1133">Transmembrane helix</keyword>
<organism evidence="8 9">
    <name type="scientific">Paraburkholderia fungorum</name>
    <dbReference type="NCBI Taxonomy" id="134537"/>
    <lineage>
        <taxon>Bacteria</taxon>
        <taxon>Pseudomonadati</taxon>
        <taxon>Pseudomonadota</taxon>
        <taxon>Betaproteobacteria</taxon>
        <taxon>Burkholderiales</taxon>
        <taxon>Burkholderiaceae</taxon>
        <taxon>Paraburkholderia</taxon>
    </lineage>
</organism>
<keyword evidence="2 6" id="KW-0812">Transmembrane</keyword>
<feature type="transmembrane region" description="Helical" evidence="6">
    <location>
        <begin position="307"/>
        <end position="323"/>
    </location>
</feature>
<protein>
    <submittedName>
        <fullName evidence="8">Fusaric acid resistance protein-like</fullName>
    </submittedName>
</protein>
<feature type="transmembrane region" description="Helical" evidence="6">
    <location>
        <begin position="135"/>
        <end position="155"/>
    </location>
</feature>
<sequence length="385" mass="39837">MIPKDSNENFGADGQKPASQVLIRPEPNGDGARGVIGSAVAWLERVDPGTHRRIKGLRLVTAYGIAAALGTLQDIMHNLPGATSVGSLAASFALWASVSEARIERTESSRDLVVLCAAAAFGAAMFIVLSLPLRAIATAGPELTLVTGAFLVGYLKRFGILGGGTGSQIYIGQLLAYGAHLTMVELPAVAVASLIAMLASIVPRMLSGPAEHPATTLLSPVDIPDRWTLSPELIMGLQAASGALVVVALNEVVGLKESAWAITACTYVVAGSASGTAERVRRRIIGTLVGVPLGLVCLPLVVHAPLLAWVAAAMAMIVYAMALPNRYDIACGAFAFTLIVTLAIGGVHSVPLLAARAWETLLGGALGLAASRFIFPLRLGRDTPS</sequence>
<reference evidence="9" key="1">
    <citation type="submission" date="2016-10" db="EMBL/GenBank/DDBJ databases">
        <authorList>
            <person name="Varghese N."/>
        </authorList>
    </citation>
    <scope>NUCLEOTIDE SEQUENCE [LARGE SCALE GENOMIC DNA]</scope>
    <source>
        <strain evidence="9">GAS106B</strain>
    </source>
</reference>
<evidence type="ECO:0000256" key="5">
    <source>
        <dbReference type="SAM" id="MobiDB-lite"/>
    </source>
</evidence>
<feature type="transmembrane region" description="Helical" evidence="6">
    <location>
        <begin position="284"/>
        <end position="301"/>
    </location>
</feature>
<dbReference type="GO" id="GO:0016020">
    <property type="term" value="C:membrane"/>
    <property type="evidence" value="ECO:0007669"/>
    <property type="project" value="UniProtKB-SubCell"/>
</dbReference>
<feature type="domain" description="Integral membrane bound transporter" evidence="7">
    <location>
        <begin position="247"/>
        <end position="369"/>
    </location>
</feature>
<accession>A0A1H1JLJ5</accession>
<evidence type="ECO:0000256" key="1">
    <source>
        <dbReference type="ARBA" id="ARBA00004141"/>
    </source>
</evidence>
<dbReference type="RefSeq" id="WP_074771840.1">
    <property type="nucleotide sequence ID" value="NZ_FNKP01000003.1"/>
</dbReference>
<evidence type="ECO:0000256" key="4">
    <source>
        <dbReference type="ARBA" id="ARBA00023136"/>
    </source>
</evidence>
<feature type="region of interest" description="Disordered" evidence="5">
    <location>
        <begin position="1"/>
        <end position="30"/>
    </location>
</feature>
<evidence type="ECO:0000256" key="6">
    <source>
        <dbReference type="SAM" id="Phobius"/>
    </source>
</evidence>